<protein>
    <recommendedName>
        <fullName evidence="4">Gustatory receptor</fullName>
    </recommendedName>
</protein>
<comment type="caution">
    <text evidence="2">The sequence shown here is derived from an EMBL/GenBank/DDBJ whole genome shotgun (WGS) entry which is preliminary data.</text>
</comment>
<reference evidence="2 3" key="1">
    <citation type="submission" date="2015-12" db="EMBL/GenBank/DDBJ databases">
        <title>The genome of Folsomia candida.</title>
        <authorList>
            <person name="Faddeeva A."/>
            <person name="Derks M.F."/>
            <person name="Anvar Y."/>
            <person name="Smit S."/>
            <person name="Van Straalen N."/>
            <person name="Roelofs D."/>
        </authorList>
    </citation>
    <scope>NUCLEOTIDE SEQUENCE [LARGE SCALE GENOMIC DNA]</scope>
    <source>
        <strain evidence="2 3">VU population</strain>
        <tissue evidence="2">Whole body</tissue>
    </source>
</reference>
<gene>
    <name evidence="2" type="ORF">Fcan01_06521</name>
</gene>
<dbReference type="AlphaFoldDB" id="A0A226EMS0"/>
<feature type="transmembrane region" description="Helical" evidence="1">
    <location>
        <begin position="232"/>
        <end position="249"/>
    </location>
</feature>
<accession>A0A226EMS0</accession>
<organism evidence="2 3">
    <name type="scientific">Folsomia candida</name>
    <name type="common">Springtail</name>
    <dbReference type="NCBI Taxonomy" id="158441"/>
    <lineage>
        <taxon>Eukaryota</taxon>
        <taxon>Metazoa</taxon>
        <taxon>Ecdysozoa</taxon>
        <taxon>Arthropoda</taxon>
        <taxon>Hexapoda</taxon>
        <taxon>Collembola</taxon>
        <taxon>Entomobryomorpha</taxon>
        <taxon>Isotomoidea</taxon>
        <taxon>Isotomidae</taxon>
        <taxon>Proisotominae</taxon>
        <taxon>Folsomia</taxon>
    </lineage>
</organism>
<proteinExistence type="predicted"/>
<feature type="transmembrane region" description="Helical" evidence="1">
    <location>
        <begin position="99"/>
        <end position="115"/>
    </location>
</feature>
<feature type="transmembrane region" description="Helical" evidence="1">
    <location>
        <begin position="196"/>
        <end position="220"/>
    </location>
</feature>
<evidence type="ECO:0000313" key="2">
    <source>
        <dbReference type="EMBL" id="OXA58071.1"/>
    </source>
</evidence>
<keyword evidence="3" id="KW-1185">Reference proteome</keyword>
<keyword evidence="1" id="KW-1133">Transmembrane helix</keyword>
<feature type="transmembrane region" description="Helical" evidence="1">
    <location>
        <begin position="20"/>
        <end position="42"/>
    </location>
</feature>
<evidence type="ECO:0000313" key="3">
    <source>
        <dbReference type="Proteomes" id="UP000198287"/>
    </source>
</evidence>
<evidence type="ECO:0008006" key="4">
    <source>
        <dbReference type="Google" id="ProtNLM"/>
    </source>
</evidence>
<keyword evidence="1" id="KW-0812">Transmembrane</keyword>
<feature type="transmembrane region" description="Helical" evidence="1">
    <location>
        <begin position="66"/>
        <end position="87"/>
    </location>
</feature>
<name>A0A226EMS0_FOLCA</name>
<sequence length="345" mass="38804">MLTLWSYYAYTNFKTDPGQVFDVVLYQGAITSAFMFMNLVWLRQIDIKSLIQLETAHKKWIWTKSLIIKVGGIVSVVLLQILVIVLLQIQQFGTVTEDALHYFTGVAANTFFLVVPKNFSSFTELDLDLQVATVVGILSNQFANILFGLCRVVVLLTSLAAYEEVENLSLLNKRVEHNLTERIDNFLRTKARLETISNFCGFLLVTFFVQNMCFCVYIAGKVSTGNFHWMDIAYISIFFADVTVFFVAAESQQKMDKVSQTLVVAGSHFNPNRGHWSSCEITALIKESQGCIGLRAHKFFTISYSFIGMSFSTCLTYGLVLLQFIATPATSPTLPKCNNSLKLAQ</sequence>
<keyword evidence="1" id="KW-0472">Membrane</keyword>
<dbReference type="EMBL" id="LNIX01000003">
    <property type="protein sequence ID" value="OXA58071.1"/>
    <property type="molecule type" value="Genomic_DNA"/>
</dbReference>
<evidence type="ECO:0000256" key="1">
    <source>
        <dbReference type="SAM" id="Phobius"/>
    </source>
</evidence>
<feature type="transmembrane region" description="Helical" evidence="1">
    <location>
        <begin position="304"/>
        <end position="326"/>
    </location>
</feature>
<dbReference type="Proteomes" id="UP000198287">
    <property type="component" value="Unassembled WGS sequence"/>
</dbReference>